<reference evidence="2" key="2">
    <citation type="submission" date="2015-01" db="EMBL/GenBank/DDBJ databases">
        <title>Evolutionary Origins and Diversification of the Mycorrhizal Mutualists.</title>
        <authorList>
            <consortium name="DOE Joint Genome Institute"/>
            <consortium name="Mycorrhizal Genomics Consortium"/>
            <person name="Kohler A."/>
            <person name="Kuo A."/>
            <person name="Nagy L.G."/>
            <person name="Floudas D."/>
            <person name="Copeland A."/>
            <person name="Barry K.W."/>
            <person name="Cichocki N."/>
            <person name="Veneault-Fourrey C."/>
            <person name="LaButti K."/>
            <person name="Lindquist E.A."/>
            <person name="Lipzen A."/>
            <person name="Lundell T."/>
            <person name="Morin E."/>
            <person name="Murat C."/>
            <person name="Riley R."/>
            <person name="Ohm R."/>
            <person name="Sun H."/>
            <person name="Tunlid A."/>
            <person name="Henrissat B."/>
            <person name="Grigoriev I.V."/>
            <person name="Hibbett D.S."/>
            <person name="Martin F."/>
        </authorList>
    </citation>
    <scope>NUCLEOTIDE SEQUENCE [LARGE SCALE GENOMIC DNA]</scope>
    <source>
        <strain evidence="2">MUT 4182</strain>
    </source>
</reference>
<dbReference type="Proteomes" id="UP000054248">
    <property type="component" value="Unassembled WGS sequence"/>
</dbReference>
<dbReference type="HOGENOM" id="CLU_2074881_0_0_1"/>
<evidence type="ECO:0000313" key="1">
    <source>
        <dbReference type="EMBL" id="KIO28799.1"/>
    </source>
</evidence>
<protein>
    <submittedName>
        <fullName evidence="1">Uncharacterized protein</fullName>
    </submittedName>
</protein>
<evidence type="ECO:0000313" key="2">
    <source>
        <dbReference type="Proteomes" id="UP000054248"/>
    </source>
</evidence>
<accession>A0A0C3QNR5</accession>
<proteinExistence type="predicted"/>
<dbReference type="AlphaFoldDB" id="A0A0C3QNR5"/>
<sequence>MDFPFPYNWLGSLRNSSHPLSPTFSGFSNLAPLSRPDSHPIGTNVTPPYGQLEAAIWNYNPIDDSIQALLQDGGCTYLMAIAVNVDNGRLLLATNFSAFRKAYPQKNYALVRLILEQV</sequence>
<reference evidence="1 2" key="1">
    <citation type="submission" date="2014-04" db="EMBL/GenBank/DDBJ databases">
        <authorList>
            <consortium name="DOE Joint Genome Institute"/>
            <person name="Kuo A."/>
            <person name="Girlanda M."/>
            <person name="Perotto S."/>
            <person name="Kohler A."/>
            <person name="Nagy L.G."/>
            <person name="Floudas D."/>
            <person name="Copeland A."/>
            <person name="Barry K.W."/>
            <person name="Cichocki N."/>
            <person name="Veneault-Fourrey C."/>
            <person name="LaButti K."/>
            <person name="Lindquist E.A."/>
            <person name="Lipzen A."/>
            <person name="Lundell T."/>
            <person name="Morin E."/>
            <person name="Murat C."/>
            <person name="Sun H."/>
            <person name="Tunlid A."/>
            <person name="Henrissat B."/>
            <person name="Grigoriev I.V."/>
            <person name="Hibbett D.S."/>
            <person name="Martin F."/>
            <person name="Nordberg H.P."/>
            <person name="Cantor M.N."/>
            <person name="Hua S.X."/>
        </authorList>
    </citation>
    <scope>NUCLEOTIDE SEQUENCE [LARGE SCALE GENOMIC DNA]</scope>
    <source>
        <strain evidence="1 2">MUT 4182</strain>
    </source>
</reference>
<organism evidence="1 2">
    <name type="scientific">Tulasnella calospora MUT 4182</name>
    <dbReference type="NCBI Taxonomy" id="1051891"/>
    <lineage>
        <taxon>Eukaryota</taxon>
        <taxon>Fungi</taxon>
        <taxon>Dikarya</taxon>
        <taxon>Basidiomycota</taxon>
        <taxon>Agaricomycotina</taxon>
        <taxon>Agaricomycetes</taxon>
        <taxon>Cantharellales</taxon>
        <taxon>Tulasnellaceae</taxon>
        <taxon>Tulasnella</taxon>
    </lineage>
</organism>
<gene>
    <name evidence="1" type="ORF">M407DRAFT_176738</name>
</gene>
<keyword evidence="2" id="KW-1185">Reference proteome</keyword>
<name>A0A0C3QNR5_9AGAM</name>
<dbReference type="EMBL" id="KN822990">
    <property type="protein sequence ID" value="KIO28799.1"/>
    <property type="molecule type" value="Genomic_DNA"/>
</dbReference>